<keyword evidence="3 6" id="KW-0812">Transmembrane</keyword>
<keyword evidence="5 6" id="KW-0472">Membrane</keyword>
<evidence type="ECO:0008006" key="9">
    <source>
        <dbReference type="Google" id="ProtNLM"/>
    </source>
</evidence>
<evidence type="ECO:0000313" key="8">
    <source>
        <dbReference type="Proteomes" id="UP000245086"/>
    </source>
</evidence>
<keyword evidence="4 6" id="KW-1133">Transmembrane helix</keyword>
<protein>
    <recommendedName>
        <fullName evidence="9">LemA family protein</fullName>
    </recommendedName>
</protein>
<dbReference type="SUPFAM" id="SSF140478">
    <property type="entry name" value="LemA-like"/>
    <property type="match status" value="1"/>
</dbReference>
<dbReference type="InterPro" id="IPR007156">
    <property type="entry name" value="MamQ_LemA"/>
</dbReference>
<dbReference type="PANTHER" id="PTHR34478">
    <property type="entry name" value="PROTEIN LEMA"/>
    <property type="match status" value="1"/>
</dbReference>
<evidence type="ECO:0000256" key="3">
    <source>
        <dbReference type="ARBA" id="ARBA00022692"/>
    </source>
</evidence>
<organism evidence="7 8">
    <name type="scientific">Candidatus Phycosocius bacilliformis</name>
    <dbReference type="NCBI Taxonomy" id="1445552"/>
    <lineage>
        <taxon>Bacteria</taxon>
        <taxon>Pseudomonadati</taxon>
        <taxon>Pseudomonadota</taxon>
        <taxon>Alphaproteobacteria</taxon>
        <taxon>Caulobacterales</taxon>
        <taxon>Caulobacterales incertae sedis</taxon>
        <taxon>Candidatus Phycosocius</taxon>
    </lineage>
</organism>
<sequence length="187" mass="20144">MEMVLWVGIPVVLIFLIAGLYNGLVASRQRCLQGWADIDAALRQRHDLVPNLVETVKSYAAHESGTLSAVIAARAGALDASAPDQLEKAEKVLAGALGNLMAVAENYPDLKASANFQTLQAELADIEDKLAASRRAYNAAVSQYNTAIQSFPSNVVAGVFNFSEQTYFELDRLERASVSAVPKVNFS</sequence>
<feature type="transmembrane region" description="Helical" evidence="6">
    <location>
        <begin position="6"/>
        <end position="25"/>
    </location>
</feature>
<dbReference type="PANTHER" id="PTHR34478:SF1">
    <property type="entry name" value="PROTEIN LEMA"/>
    <property type="match status" value="1"/>
</dbReference>
<evidence type="ECO:0000256" key="6">
    <source>
        <dbReference type="SAM" id="Phobius"/>
    </source>
</evidence>
<evidence type="ECO:0000256" key="1">
    <source>
        <dbReference type="ARBA" id="ARBA00004167"/>
    </source>
</evidence>
<evidence type="ECO:0000256" key="2">
    <source>
        <dbReference type="ARBA" id="ARBA00008854"/>
    </source>
</evidence>
<proteinExistence type="inferred from homology"/>
<dbReference type="InterPro" id="IPR023353">
    <property type="entry name" value="LemA-like_dom_sf"/>
</dbReference>
<evidence type="ECO:0000256" key="4">
    <source>
        <dbReference type="ARBA" id="ARBA00022989"/>
    </source>
</evidence>
<dbReference type="RefSeq" id="WP_305790423.1">
    <property type="nucleotide sequence ID" value="NZ_BFBR01000001.1"/>
</dbReference>
<keyword evidence="8" id="KW-1185">Reference proteome</keyword>
<comment type="caution">
    <text evidence="7">The sequence shown here is derived from an EMBL/GenBank/DDBJ whole genome shotgun (WGS) entry which is preliminary data.</text>
</comment>
<comment type="subcellular location">
    <subcellularLocation>
        <location evidence="1">Membrane</location>
        <topology evidence="1">Single-pass membrane protein</topology>
    </subcellularLocation>
</comment>
<dbReference type="EMBL" id="BFBR01000001">
    <property type="protein sequence ID" value="GBF56461.1"/>
    <property type="molecule type" value="Genomic_DNA"/>
</dbReference>
<reference evidence="7" key="1">
    <citation type="journal article" date="2018" name="Genome Announc.">
        <title>Draft Genome Sequence of "Candidatus Phycosocius bacilliformis," an Alphaproteobacterial Ectosymbiont of the Hydrocarbon-Producing Green Alga Botryococcus braunii.</title>
        <authorList>
            <person name="Tanabe Y."/>
            <person name="Yamaguchi H."/>
            <person name="Watanabe M.M."/>
        </authorList>
    </citation>
    <scope>NUCLEOTIDE SEQUENCE [LARGE SCALE GENOMIC DNA]</scope>
    <source>
        <strain evidence="7">BOTRYCO-2</strain>
    </source>
</reference>
<dbReference type="GO" id="GO:0016020">
    <property type="term" value="C:membrane"/>
    <property type="evidence" value="ECO:0007669"/>
    <property type="project" value="UniProtKB-SubCell"/>
</dbReference>
<evidence type="ECO:0000256" key="5">
    <source>
        <dbReference type="ARBA" id="ARBA00023136"/>
    </source>
</evidence>
<comment type="similarity">
    <text evidence="2">Belongs to the LemA family.</text>
</comment>
<dbReference type="Proteomes" id="UP000245086">
    <property type="component" value="Unassembled WGS sequence"/>
</dbReference>
<dbReference type="AlphaFoldDB" id="A0A2P2E5W6"/>
<name>A0A2P2E5W6_9PROT</name>
<evidence type="ECO:0000313" key="7">
    <source>
        <dbReference type="EMBL" id="GBF56461.1"/>
    </source>
</evidence>
<dbReference type="Pfam" id="PF04011">
    <property type="entry name" value="LemA"/>
    <property type="match status" value="1"/>
</dbReference>
<gene>
    <name evidence="7" type="ORF">PbB2_00117</name>
</gene>
<dbReference type="Gene3D" id="1.20.1440.20">
    <property type="entry name" value="LemA-like domain"/>
    <property type="match status" value="1"/>
</dbReference>
<accession>A0A2P2E5W6</accession>